<name>A0A172WJJ5_9EURY</name>
<feature type="transmembrane region" description="Helical" evidence="1">
    <location>
        <begin position="339"/>
        <end position="362"/>
    </location>
</feature>
<dbReference type="Gene3D" id="1.20.1250.20">
    <property type="entry name" value="MFS general substrate transporter like domains"/>
    <property type="match status" value="1"/>
</dbReference>
<dbReference type="EMBL" id="CP015520">
    <property type="protein sequence ID" value="ANF23624.1"/>
    <property type="molecule type" value="Genomic_DNA"/>
</dbReference>
<reference evidence="4" key="1">
    <citation type="journal article" date="2016" name="Syst. Appl. Microbiol.">
        <title>Thermococcus piezophilus sp. nov., a novel hyperthermophilic and piezophilic archaeon with a broad pressure range for growth, isolated from a deepest hydrothermal vent at the Mid-Cayman Rise.</title>
        <authorList>
            <person name="Dalmasso C."/>
            <person name="Oger P."/>
            <person name="Selva G."/>
            <person name="Courtine D."/>
            <person name="L'Haridon S."/>
            <person name="Garlaschelli A."/>
            <person name="Roussel E."/>
            <person name="Miyazaki J."/>
            <person name="Reveillaud J."/>
            <person name="Jebbar M."/>
            <person name="Takai K."/>
            <person name="Maignien L."/>
            <person name="Alain K."/>
        </authorList>
    </citation>
    <scope>NUCLEOTIDE SEQUENCE [LARGE SCALE GENOMIC DNA]</scope>
    <source>
        <strain evidence="4">CDGS</strain>
    </source>
</reference>
<dbReference type="PANTHER" id="PTHR23530:SF1">
    <property type="entry name" value="PERMEASE, MAJOR FACILITATOR SUPERFAMILY-RELATED"/>
    <property type="match status" value="1"/>
</dbReference>
<dbReference type="Pfam" id="PF07690">
    <property type="entry name" value="MFS_1"/>
    <property type="match status" value="1"/>
</dbReference>
<sequence>MSSATLGPYLSLWLKGIGLGLSEIGLVQSVSEVAQLLTDFPTGGMANRYGRVKTYAAGSSVFGLGLIVIALAKRMPAVLMGATLAGFGAALISGTMIPWLYDAIRDRTAVKSVLGKVKALSGPVRFAGGFIGGYLATLAPNLSVLIAGTLSIASALMALILLPDNYWDRKANYFEVLKKGLKEIRTNRALHLLLASLLLLGFTARAFFTFQMLLLAGRGFPAEYLSALFALLVLSTSAGALIARNLGPAPRTAALLTALLGAEMVLLGFTENLMINLAMLFAVEVTLGARFPVMAVLRNDFIPGEVRSTVNSAMSTTGSGFTAIANVAVGALAEKLGLGSAYVMAGSLGVLAALPLWGLTFLSAPAEGGNITEKPDGG</sequence>
<dbReference type="GO" id="GO:0022857">
    <property type="term" value="F:transmembrane transporter activity"/>
    <property type="evidence" value="ECO:0007669"/>
    <property type="project" value="InterPro"/>
</dbReference>
<keyword evidence="1" id="KW-0472">Membrane</keyword>
<feature type="transmembrane region" description="Helical" evidence="1">
    <location>
        <begin position="275"/>
        <end position="297"/>
    </location>
</feature>
<keyword evidence="1" id="KW-0812">Transmembrane</keyword>
<dbReference type="PANTHER" id="PTHR23530">
    <property type="entry name" value="TRANSPORT PROTEIN-RELATED"/>
    <property type="match status" value="1"/>
</dbReference>
<protein>
    <submittedName>
        <fullName evidence="3">MFS transporter</fullName>
    </submittedName>
</protein>
<dbReference type="InterPro" id="IPR053160">
    <property type="entry name" value="MFS_DHA3_Transporter"/>
</dbReference>
<accession>A0A172WJJ5</accession>
<dbReference type="KEGG" id="tpie:A7C91_09490"/>
<dbReference type="AlphaFoldDB" id="A0A172WJJ5"/>
<evidence type="ECO:0000259" key="2">
    <source>
        <dbReference type="PROSITE" id="PS50850"/>
    </source>
</evidence>
<feature type="transmembrane region" description="Helical" evidence="1">
    <location>
        <begin position="142"/>
        <end position="162"/>
    </location>
</feature>
<evidence type="ECO:0000256" key="1">
    <source>
        <dbReference type="SAM" id="Phobius"/>
    </source>
</evidence>
<keyword evidence="4" id="KW-1185">Reference proteome</keyword>
<feature type="transmembrane region" description="Helical" evidence="1">
    <location>
        <begin position="309"/>
        <end position="333"/>
    </location>
</feature>
<feature type="transmembrane region" description="Helical" evidence="1">
    <location>
        <begin position="252"/>
        <end position="269"/>
    </location>
</feature>
<feature type="transmembrane region" description="Helical" evidence="1">
    <location>
        <begin position="224"/>
        <end position="243"/>
    </location>
</feature>
<dbReference type="InterPro" id="IPR020846">
    <property type="entry name" value="MFS_dom"/>
</dbReference>
<feature type="transmembrane region" description="Helical" evidence="1">
    <location>
        <begin position="54"/>
        <end position="72"/>
    </location>
</feature>
<proteinExistence type="predicted"/>
<feature type="transmembrane region" description="Helical" evidence="1">
    <location>
        <begin position="189"/>
        <end position="212"/>
    </location>
</feature>
<evidence type="ECO:0000313" key="4">
    <source>
        <dbReference type="Proteomes" id="UP000076969"/>
    </source>
</evidence>
<keyword evidence="1" id="KW-1133">Transmembrane helix</keyword>
<dbReference type="Proteomes" id="UP000076969">
    <property type="component" value="Chromosome"/>
</dbReference>
<dbReference type="InterPro" id="IPR011701">
    <property type="entry name" value="MFS"/>
</dbReference>
<dbReference type="PROSITE" id="PS50850">
    <property type="entry name" value="MFS"/>
    <property type="match status" value="1"/>
</dbReference>
<gene>
    <name evidence="3" type="ORF">A7C91_09490</name>
</gene>
<organism evidence="3 4">
    <name type="scientific">Thermococcus piezophilus</name>
    <dbReference type="NCBI Taxonomy" id="1712654"/>
    <lineage>
        <taxon>Archaea</taxon>
        <taxon>Methanobacteriati</taxon>
        <taxon>Methanobacteriota</taxon>
        <taxon>Thermococci</taxon>
        <taxon>Thermococcales</taxon>
        <taxon>Thermococcaceae</taxon>
        <taxon>Thermococcus</taxon>
    </lineage>
</organism>
<evidence type="ECO:0000313" key="3">
    <source>
        <dbReference type="EMBL" id="ANF23624.1"/>
    </source>
</evidence>
<dbReference type="STRING" id="1712654.A7C91_09490"/>
<dbReference type="SUPFAM" id="SSF103473">
    <property type="entry name" value="MFS general substrate transporter"/>
    <property type="match status" value="1"/>
</dbReference>
<dbReference type="InterPro" id="IPR036259">
    <property type="entry name" value="MFS_trans_sf"/>
</dbReference>
<feature type="domain" description="Major facilitator superfamily (MFS) profile" evidence="2">
    <location>
        <begin position="1"/>
        <end position="364"/>
    </location>
</feature>
<feature type="transmembrane region" description="Helical" evidence="1">
    <location>
        <begin position="78"/>
        <end position="101"/>
    </location>
</feature>